<evidence type="ECO:0000313" key="2">
    <source>
        <dbReference type="EMBL" id="OCK74240.1"/>
    </source>
</evidence>
<gene>
    <name evidence="2" type="ORF">K432DRAFT_438054</name>
</gene>
<organism evidence="2 3">
    <name type="scientific">Lepidopterella palustris CBS 459.81</name>
    <dbReference type="NCBI Taxonomy" id="1314670"/>
    <lineage>
        <taxon>Eukaryota</taxon>
        <taxon>Fungi</taxon>
        <taxon>Dikarya</taxon>
        <taxon>Ascomycota</taxon>
        <taxon>Pezizomycotina</taxon>
        <taxon>Dothideomycetes</taxon>
        <taxon>Pleosporomycetidae</taxon>
        <taxon>Mytilinidiales</taxon>
        <taxon>Argynnaceae</taxon>
        <taxon>Lepidopterella</taxon>
    </lineage>
</organism>
<dbReference type="Proteomes" id="UP000250266">
    <property type="component" value="Unassembled WGS sequence"/>
</dbReference>
<evidence type="ECO:0000256" key="1">
    <source>
        <dbReference type="SAM" id="MobiDB-lite"/>
    </source>
</evidence>
<sequence length="128" mass="13501">MSSKENQPEQEEEQKVAFRLTPLSPNTLPGLLAPLLDPVGNVLGTGLRPIGVGVEKLTSPLSSAIGGITKPALGPVVGTKDEKAEILGGNNKDSYEHKKESLGGKVQSGDNPLGLDQTGRWGFRDDDE</sequence>
<feature type="compositionally biased region" description="Basic and acidic residues" evidence="1">
    <location>
        <begin position="93"/>
        <end position="102"/>
    </location>
</feature>
<dbReference type="OrthoDB" id="3902208at2759"/>
<proteinExistence type="predicted"/>
<protein>
    <submittedName>
        <fullName evidence="2">Uncharacterized protein</fullName>
    </submittedName>
</protein>
<reference evidence="2 3" key="1">
    <citation type="journal article" date="2016" name="Nat. Commun.">
        <title>Ectomycorrhizal ecology is imprinted in the genome of the dominant symbiotic fungus Cenococcum geophilum.</title>
        <authorList>
            <consortium name="DOE Joint Genome Institute"/>
            <person name="Peter M."/>
            <person name="Kohler A."/>
            <person name="Ohm R.A."/>
            <person name="Kuo A."/>
            <person name="Krutzmann J."/>
            <person name="Morin E."/>
            <person name="Arend M."/>
            <person name="Barry K.W."/>
            <person name="Binder M."/>
            <person name="Choi C."/>
            <person name="Clum A."/>
            <person name="Copeland A."/>
            <person name="Grisel N."/>
            <person name="Haridas S."/>
            <person name="Kipfer T."/>
            <person name="LaButti K."/>
            <person name="Lindquist E."/>
            <person name="Lipzen A."/>
            <person name="Maire R."/>
            <person name="Meier B."/>
            <person name="Mihaltcheva S."/>
            <person name="Molinier V."/>
            <person name="Murat C."/>
            <person name="Poggeler S."/>
            <person name="Quandt C.A."/>
            <person name="Sperisen C."/>
            <person name="Tritt A."/>
            <person name="Tisserant E."/>
            <person name="Crous P.W."/>
            <person name="Henrissat B."/>
            <person name="Nehls U."/>
            <person name="Egli S."/>
            <person name="Spatafora J.W."/>
            <person name="Grigoriev I.V."/>
            <person name="Martin F.M."/>
        </authorList>
    </citation>
    <scope>NUCLEOTIDE SEQUENCE [LARGE SCALE GENOMIC DNA]</scope>
    <source>
        <strain evidence="2 3">CBS 459.81</strain>
    </source>
</reference>
<name>A0A8E2J9F5_9PEZI</name>
<dbReference type="EMBL" id="KV745524">
    <property type="protein sequence ID" value="OCK74240.1"/>
    <property type="molecule type" value="Genomic_DNA"/>
</dbReference>
<evidence type="ECO:0000313" key="3">
    <source>
        <dbReference type="Proteomes" id="UP000250266"/>
    </source>
</evidence>
<keyword evidence="3" id="KW-1185">Reference proteome</keyword>
<dbReference type="AlphaFoldDB" id="A0A8E2J9F5"/>
<accession>A0A8E2J9F5</accession>
<feature type="region of interest" description="Disordered" evidence="1">
    <location>
        <begin position="85"/>
        <end position="128"/>
    </location>
</feature>